<dbReference type="EMBL" id="AWQS01000046">
    <property type="protein sequence ID" value="EWT06477.1"/>
    <property type="molecule type" value="Genomic_DNA"/>
</dbReference>
<proteinExistence type="inferred from homology"/>
<feature type="domain" description="Glycosyl hydrolase family 13 catalytic" evidence="2">
    <location>
        <begin position="7"/>
        <end position="366"/>
    </location>
</feature>
<dbReference type="SUPFAM" id="SSF51445">
    <property type="entry name" value="(Trans)glycosidases"/>
    <property type="match status" value="1"/>
</dbReference>
<dbReference type="AlphaFoldDB" id="W9GN07"/>
<dbReference type="PANTHER" id="PTHR10357:SF179">
    <property type="entry name" value="NEUTRAL AND BASIC AMINO ACID TRANSPORT PROTEIN RBAT"/>
    <property type="match status" value="1"/>
</dbReference>
<dbReference type="Proteomes" id="UP000019494">
    <property type="component" value="Unassembled WGS sequence"/>
</dbReference>
<evidence type="ECO:0000313" key="3">
    <source>
        <dbReference type="EMBL" id="EWT06477.1"/>
    </source>
</evidence>
<sequence>MSAVCYEVYPRSFGDSDQDGNGDLEGARQHLDHLEWLGIDCIWICPFYPSPMRDNGYDITDFCGVDPQFGTMADFDRLLADAHARGMKVIVDWVPNHTSSDHPWFVEARSARESARREWYYWRDEPNNWRAALGAGSTWTLDEQTEQYYLHFFYASQPDLNWYHPDVEAAMHQTLRFWLDRGVDGFRIDSTQCLGKDLTFADDDRCLAGEAINKINDHPYTHEILRKVRRLTDSYDGDRVLVGEVNLRQEARIVQYYGSGDELQLTFNFPPLDAPWDPIVWRMIIAEIERRLGPADAWPVWTLSNHDNSRLRTRYGGSIRRTRAAAVLLLTLRGTVFLYQGEELGLRDLDLRRSEMVDPAGRDGSRGPIPWTADPPHGWGPSPWLPFPPDAGTESVEAQRADDDSVLHLYRRLIRIRHSSRALRYGSWTDLDLRPGVLAYRRRLGEEEFVVLINFMDADREVPLEGDWQVHVDSVAFQGKGELAPYHGVVAAEQALLLAPASAAGRAQTDVATED</sequence>
<dbReference type="Gene3D" id="3.20.20.80">
    <property type="entry name" value="Glycosidases"/>
    <property type="match status" value="1"/>
</dbReference>
<dbReference type="InterPro" id="IPR045857">
    <property type="entry name" value="O16G_dom_2"/>
</dbReference>
<keyword evidence="4" id="KW-1185">Reference proteome</keyword>
<comment type="caution">
    <text evidence="3">The sequence shown here is derived from an EMBL/GenBank/DDBJ whole genome shotgun (WGS) entry which is preliminary data.</text>
</comment>
<dbReference type="SMART" id="SM00642">
    <property type="entry name" value="Aamy"/>
    <property type="match status" value="1"/>
</dbReference>
<dbReference type="Gene3D" id="2.60.40.1180">
    <property type="entry name" value="Golgi alpha-mannosidase II"/>
    <property type="match status" value="1"/>
</dbReference>
<dbReference type="GO" id="GO:0004556">
    <property type="term" value="F:alpha-amylase activity"/>
    <property type="evidence" value="ECO:0007669"/>
    <property type="project" value="TreeGrafter"/>
</dbReference>
<name>W9GN07_9MICO</name>
<dbReference type="SUPFAM" id="SSF51011">
    <property type="entry name" value="Glycosyl hydrolase domain"/>
    <property type="match status" value="1"/>
</dbReference>
<dbReference type="InterPro" id="IPR006047">
    <property type="entry name" value="GH13_cat_dom"/>
</dbReference>
<evidence type="ECO:0000256" key="1">
    <source>
        <dbReference type="ARBA" id="ARBA00008061"/>
    </source>
</evidence>
<dbReference type="InterPro" id="IPR013780">
    <property type="entry name" value="Glyco_hydro_b"/>
</dbReference>
<dbReference type="PANTHER" id="PTHR10357">
    <property type="entry name" value="ALPHA-AMYLASE FAMILY MEMBER"/>
    <property type="match status" value="1"/>
</dbReference>
<evidence type="ECO:0000259" key="2">
    <source>
        <dbReference type="SMART" id="SM00642"/>
    </source>
</evidence>
<evidence type="ECO:0000313" key="4">
    <source>
        <dbReference type="Proteomes" id="UP000019494"/>
    </source>
</evidence>
<reference evidence="4" key="1">
    <citation type="submission" date="2013-08" db="EMBL/GenBank/DDBJ databases">
        <title>Intrasporangium oryzae NRRL B-24470.</title>
        <authorList>
            <person name="Liu H."/>
            <person name="Wang G."/>
        </authorList>
    </citation>
    <scope>NUCLEOTIDE SEQUENCE [LARGE SCALE GENOMIC DNA]</scope>
    <source>
        <strain evidence="4">Q5-1</strain>
    </source>
</reference>
<organism evidence="3 4">
    <name type="scientific">Intrasporangium chromatireducens Q5-1</name>
    <dbReference type="NCBI Taxonomy" id="584657"/>
    <lineage>
        <taxon>Bacteria</taxon>
        <taxon>Bacillati</taxon>
        <taxon>Actinomycetota</taxon>
        <taxon>Actinomycetes</taxon>
        <taxon>Micrococcales</taxon>
        <taxon>Intrasporangiaceae</taxon>
        <taxon>Intrasporangium</taxon>
    </lineage>
</organism>
<dbReference type="GO" id="GO:0009313">
    <property type="term" value="P:oligosaccharide catabolic process"/>
    <property type="evidence" value="ECO:0007669"/>
    <property type="project" value="TreeGrafter"/>
</dbReference>
<accession>W9GN07</accession>
<protein>
    <submittedName>
        <fullName evidence="3">Alpha-amylase</fullName>
    </submittedName>
</protein>
<dbReference type="Pfam" id="PF00128">
    <property type="entry name" value="Alpha-amylase"/>
    <property type="match status" value="1"/>
</dbReference>
<comment type="similarity">
    <text evidence="1">Belongs to the glycosyl hydrolase 13 family.</text>
</comment>
<dbReference type="Gene3D" id="3.90.400.10">
    <property type="entry name" value="Oligo-1,6-glucosidase, Domain 2"/>
    <property type="match status" value="1"/>
</dbReference>
<gene>
    <name evidence="3" type="ORF">N864_21100</name>
</gene>
<dbReference type="InterPro" id="IPR017853">
    <property type="entry name" value="GH"/>
</dbReference>